<dbReference type="EMBL" id="JAAVJI010000011">
    <property type="protein sequence ID" value="NJP02483.1"/>
    <property type="molecule type" value="Genomic_DNA"/>
</dbReference>
<dbReference type="SUPFAM" id="SSF140931">
    <property type="entry name" value="Fic-like"/>
    <property type="match status" value="1"/>
</dbReference>
<dbReference type="Pfam" id="PF02661">
    <property type="entry name" value="Fic"/>
    <property type="match status" value="1"/>
</dbReference>
<reference evidence="3 4" key="1">
    <citation type="submission" date="2020-03" db="EMBL/GenBank/DDBJ databases">
        <authorList>
            <person name="Wang L."/>
            <person name="He N."/>
            <person name="Li Y."/>
            <person name="Fang Y."/>
            <person name="Zhang F."/>
        </authorList>
    </citation>
    <scope>NUCLEOTIDE SEQUENCE [LARGE SCALE GENOMIC DNA]</scope>
    <source>
        <strain evidence="4">hsmgli-8</strain>
    </source>
</reference>
<comment type="caution">
    <text evidence="3">The sequence shown here is derived from an EMBL/GenBank/DDBJ whole genome shotgun (WGS) entry which is preliminary data.</text>
</comment>
<dbReference type="PROSITE" id="PS51459">
    <property type="entry name" value="FIDO"/>
    <property type="match status" value="1"/>
</dbReference>
<dbReference type="Gene3D" id="1.10.3290.10">
    <property type="entry name" value="Fido-like domain"/>
    <property type="match status" value="1"/>
</dbReference>
<evidence type="ECO:0000313" key="3">
    <source>
        <dbReference type="EMBL" id="NJP02483.1"/>
    </source>
</evidence>
<evidence type="ECO:0000256" key="1">
    <source>
        <dbReference type="SAM" id="MobiDB-lite"/>
    </source>
</evidence>
<proteinExistence type="predicted"/>
<dbReference type="RefSeq" id="WP_168085074.1">
    <property type="nucleotide sequence ID" value="NZ_JAAVJI010000011.1"/>
</dbReference>
<organism evidence="3 4">
    <name type="scientific">Pseudomonas quercus</name>
    <dbReference type="NCBI Taxonomy" id="2722792"/>
    <lineage>
        <taxon>Bacteria</taxon>
        <taxon>Pseudomonadati</taxon>
        <taxon>Pseudomonadota</taxon>
        <taxon>Gammaproteobacteria</taxon>
        <taxon>Pseudomonadales</taxon>
        <taxon>Pseudomonadaceae</taxon>
        <taxon>Pseudomonas</taxon>
    </lineage>
</organism>
<evidence type="ECO:0000259" key="2">
    <source>
        <dbReference type="PROSITE" id="PS51459"/>
    </source>
</evidence>
<feature type="domain" description="Fido" evidence="2">
    <location>
        <begin position="285"/>
        <end position="429"/>
    </location>
</feature>
<protein>
    <submittedName>
        <fullName evidence="3">Fic family protein</fullName>
    </submittedName>
</protein>
<accession>A0ABX0YKK6</accession>
<dbReference type="InterPro" id="IPR003812">
    <property type="entry name" value="Fido"/>
</dbReference>
<evidence type="ECO:0000313" key="4">
    <source>
        <dbReference type="Proteomes" id="UP000746535"/>
    </source>
</evidence>
<keyword evidence="4" id="KW-1185">Reference proteome</keyword>
<name>A0ABX0YKK6_9PSED</name>
<dbReference type="InterPro" id="IPR036597">
    <property type="entry name" value="Fido-like_dom_sf"/>
</dbReference>
<sequence length="460" mass="51524">MFPSLNRFSTAPPASTGEKASQGVLIGNHSMETLLHTVRADIHPQVERTFTHWLTVQKGAVEGALSPPNALMLAALECTSNALRQYGTNLRSLDELPQNVHVLAKEALALAKESPFLQRCMPPNSMAAQFIKKLDPTKVDFRLDDIARLQSQGFGKGTPFDRIAPEHRWRMCIDPARLRFIDHHMSQASTNPMLPLLFDSEPSYLHGMLNAWSVSMRHLDHPLDDRFLSLLHGACESSSSTNGDGLNEQGGVFMVSIGPNMSPDGRDELLAFARRIRRVVPNYGVTKNPNPIAHMQHIRQLASAPDREALWKSIEPEHSGMVIRSPIPGPTLKALIAELFQDYQTRLRDRPEQTLENIVQLCQELERLHPFGDGNCRTFGVLLMNHLLTRHGLPLTMMDDPNVLDGYLLSECVTKVKEGQERVKQWIAPVSTSMPGPRVRTRLQSRLEAESSRRRDTSAN</sequence>
<feature type="compositionally biased region" description="Basic and acidic residues" evidence="1">
    <location>
        <begin position="445"/>
        <end position="460"/>
    </location>
</feature>
<feature type="compositionally biased region" description="Polar residues" evidence="1">
    <location>
        <begin position="1"/>
        <end position="13"/>
    </location>
</feature>
<feature type="region of interest" description="Disordered" evidence="1">
    <location>
        <begin position="434"/>
        <end position="460"/>
    </location>
</feature>
<feature type="region of interest" description="Disordered" evidence="1">
    <location>
        <begin position="1"/>
        <end position="21"/>
    </location>
</feature>
<dbReference type="Proteomes" id="UP000746535">
    <property type="component" value="Unassembled WGS sequence"/>
</dbReference>
<gene>
    <name evidence="3" type="ORF">HBH25_16665</name>
</gene>